<evidence type="ECO:0000256" key="7">
    <source>
        <dbReference type="ARBA" id="ARBA00043224"/>
    </source>
</evidence>
<keyword evidence="10" id="KW-1185">Reference proteome</keyword>
<keyword evidence="2" id="KW-0662">Pyridine nucleotide biosynthesis</keyword>
<dbReference type="PANTHER" id="PTHR11080">
    <property type="entry name" value="PYRAZINAMIDASE/NICOTINAMIDASE"/>
    <property type="match status" value="1"/>
</dbReference>
<dbReference type="Gene3D" id="3.40.50.850">
    <property type="entry name" value="Isochorismatase-like"/>
    <property type="match status" value="1"/>
</dbReference>
<sequence length="231" mass="26792">MVSNVALIIVDLQEDFLPPNGSLAIQSARSIIPKINNLITSKSYNWSTIIATQDWHPQTHASFASQHNQRPFTTKTFQHPEKRLNPNTGEIIEINQTLWPDHCVENTFGSSLEKSFHDNFNQLENKAKIIIKKGYLQDREYYSAFQDCWHLHKTELENYLRQLNIEKVVFVGLAYDFCVLNSAIDCSKLDFKTYVLKDYCRSVYPDKFVETDTEYMKNGVEVIEGIHIPEL</sequence>
<evidence type="ECO:0000256" key="1">
    <source>
        <dbReference type="ARBA" id="ARBA00006336"/>
    </source>
</evidence>
<evidence type="ECO:0000256" key="3">
    <source>
        <dbReference type="ARBA" id="ARBA00022723"/>
    </source>
</evidence>
<dbReference type="GO" id="GO:0046872">
    <property type="term" value="F:metal ion binding"/>
    <property type="evidence" value="ECO:0007669"/>
    <property type="project" value="UniProtKB-KW"/>
</dbReference>
<dbReference type="EMBL" id="CANTUO010000006">
    <property type="protein sequence ID" value="CAI5760439.1"/>
    <property type="molecule type" value="Genomic_DNA"/>
</dbReference>
<accession>A0A9W4U0I5</accession>
<evidence type="ECO:0000256" key="2">
    <source>
        <dbReference type="ARBA" id="ARBA00022642"/>
    </source>
</evidence>
<evidence type="ECO:0000256" key="4">
    <source>
        <dbReference type="ARBA" id="ARBA00022801"/>
    </source>
</evidence>
<name>A0A9W4U0I5_9ASCO</name>
<keyword evidence="4" id="KW-0378">Hydrolase</keyword>
<organism evidence="9 10">
    <name type="scientific">Candida verbasci</name>
    <dbReference type="NCBI Taxonomy" id="1227364"/>
    <lineage>
        <taxon>Eukaryota</taxon>
        <taxon>Fungi</taxon>
        <taxon>Dikarya</taxon>
        <taxon>Ascomycota</taxon>
        <taxon>Saccharomycotina</taxon>
        <taxon>Pichiomycetes</taxon>
        <taxon>Debaryomycetaceae</taxon>
        <taxon>Candida/Lodderomyces clade</taxon>
        <taxon>Candida</taxon>
    </lineage>
</organism>
<protein>
    <recommendedName>
        <fullName evidence="6">nicotinamidase</fullName>
        <ecNumber evidence="6">3.5.1.19</ecNumber>
    </recommendedName>
    <alternativeName>
        <fullName evidence="7">Nicotinamide deamidase</fullName>
    </alternativeName>
</protein>
<dbReference type="GO" id="GO:0019363">
    <property type="term" value="P:pyridine nucleotide biosynthetic process"/>
    <property type="evidence" value="ECO:0007669"/>
    <property type="project" value="UniProtKB-KW"/>
</dbReference>
<dbReference type="GO" id="GO:0008936">
    <property type="term" value="F:nicotinamidase activity"/>
    <property type="evidence" value="ECO:0007669"/>
    <property type="project" value="UniProtKB-EC"/>
</dbReference>
<keyword evidence="3" id="KW-0479">Metal-binding</keyword>
<comment type="similarity">
    <text evidence="1">Belongs to the isochorismatase family.</text>
</comment>
<evidence type="ECO:0000313" key="9">
    <source>
        <dbReference type="EMBL" id="CAI5760439.1"/>
    </source>
</evidence>
<dbReference type="OrthoDB" id="3341310at2759"/>
<comment type="pathway">
    <text evidence="5">Cofactor biosynthesis; nicotinate biosynthesis; nicotinate from nicotinamide: step 1/1.</text>
</comment>
<dbReference type="Proteomes" id="UP001152885">
    <property type="component" value="Unassembled WGS sequence"/>
</dbReference>
<proteinExistence type="inferred from homology"/>
<dbReference type="PANTHER" id="PTHR11080:SF2">
    <property type="entry name" value="LD05707P"/>
    <property type="match status" value="1"/>
</dbReference>
<reference evidence="9" key="1">
    <citation type="submission" date="2022-12" db="EMBL/GenBank/DDBJ databases">
        <authorList>
            <person name="Brejova B."/>
        </authorList>
    </citation>
    <scope>NUCLEOTIDE SEQUENCE</scope>
</reference>
<evidence type="ECO:0000313" key="10">
    <source>
        <dbReference type="Proteomes" id="UP001152885"/>
    </source>
</evidence>
<dbReference type="AlphaFoldDB" id="A0A9W4U0I5"/>
<dbReference type="InterPro" id="IPR036380">
    <property type="entry name" value="Isochorismatase-like_sf"/>
</dbReference>
<evidence type="ECO:0000256" key="5">
    <source>
        <dbReference type="ARBA" id="ARBA00037900"/>
    </source>
</evidence>
<comment type="caution">
    <text evidence="9">The sequence shown here is derived from an EMBL/GenBank/DDBJ whole genome shotgun (WGS) entry which is preliminary data.</text>
</comment>
<evidence type="ECO:0000256" key="6">
    <source>
        <dbReference type="ARBA" id="ARBA00039017"/>
    </source>
</evidence>
<dbReference type="InterPro" id="IPR052347">
    <property type="entry name" value="Isochorismatase_Nicotinamidase"/>
</dbReference>
<feature type="domain" description="Isochorismatase-like" evidence="8">
    <location>
        <begin position="6"/>
        <end position="223"/>
    </location>
</feature>
<evidence type="ECO:0000259" key="8">
    <source>
        <dbReference type="Pfam" id="PF00857"/>
    </source>
</evidence>
<dbReference type="SUPFAM" id="SSF52499">
    <property type="entry name" value="Isochorismatase-like hydrolases"/>
    <property type="match status" value="1"/>
</dbReference>
<gene>
    <name evidence="9" type="ORF">CANVERA_P4949</name>
</gene>
<dbReference type="EC" id="3.5.1.19" evidence="6"/>
<dbReference type="InterPro" id="IPR000868">
    <property type="entry name" value="Isochorismatase-like_dom"/>
</dbReference>
<dbReference type="Pfam" id="PF00857">
    <property type="entry name" value="Isochorismatase"/>
    <property type="match status" value="1"/>
</dbReference>